<comment type="caution">
    <text evidence="2">The sequence shown here is derived from an EMBL/GenBank/DDBJ whole genome shotgun (WGS) entry which is preliminary data.</text>
</comment>
<dbReference type="Pfam" id="PF00534">
    <property type="entry name" value="Glycos_transf_1"/>
    <property type="match status" value="1"/>
</dbReference>
<dbReference type="SUPFAM" id="SSF53756">
    <property type="entry name" value="UDP-Glycosyltransferase/glycogen phosphorylase"/>
    <property type="match status" value="1"/>
</dbReference>
<dbReference type="CDD" id="cd01635">
    <property type="entry name" value="Glycosyltransferase_GTB-type"/>
    <property type="match status" value="1"/>
</dbReference>
<dbReference type="Proteomes" id="UP000239539">
    <property type="component" value="Unassembled WGS sequence"/>
</dbReference>
<evidence type="ECO:0000259" key="1">
    <source>
        <dbReference type="Pfam" id="PF00534"/>
    </source>
</evidence>
<gene>
    <name evidence="2" type="ORF">C6Y39_05395</name>
</gene>
<dbReference type="PANTHER" id="PTHR46656:SF3">
    <property type="entry name" value="PUTATIVE-RELATED"/>
    <property type="match status" value="1"/>
</dbReference>
<name>A0ABX5CQP1_9ALTE</name>
<dbReference type="InterPro" id="IPR001296">
    <property type="entry name" value="Glyco_trans_1"/>
</dbReference>
<evidence type="ECO:0000313" key="3">
    <source>
        <dbReference type="Proteomes" id="UP000239539"/>
    </source>
</evidence>
<reference evidence="3" key="1">
    <citation type="journal article" date="2020" name="Int. J. Syst. Evol. Microbiol.">
        <title>Alteromonas alba sp. nov., a marine bacterium isolated from the seawater of the West Pacific Ocean.</title>
        <authorList>
            <person name="Sun C."/>
            <person name="Wu Y.-H."/>
            <person name="Xamxidin M."/>
            <person name="Cheng H."/>
            <person name="Xu X.-W."/>
        </authorList>
    </citation>
    <scope>NUCLEOTIDE SEQUENCE [LARGE SCALE GENOMIC DNA]</scope>
    <source>
        <strain evidence="3">9a2</strain>
    </source>
</reference>
<dbReference type="RefSeq" id="WP_105930286.1">
    <property type="nucleotide sequence ID" value="NZ_PVNO01000021.1"/>
</dbReference>
<sequence length="455" mass="52139">MDVFNHYLPWTYKRLSLLPESIWQQLFSPSENVEQDQTYPITNLMVLLYQKITNECDLSTFKKRASLVRWYEIYGKSIFNIEELETKLNYQTQKRREPLKSNGVNLVGYSRGRLGLGEDLRAYAELLKHKGIAFSIVHIGHPTDDPLSFSSPFENGVIFDKSIFFINAIEAAKLLEVVEDLSATFGYTTIIPPWELEHAPEEWAETLDSFDEVWGISHFTTKALSRVHASVKYSAPVVLPCKYESEKRKKNTSPFRFLFVFDAGSYIERKNPLATVQAFQLAFAKNENVELVLKVSNSSDTEHWEKVKLKSLSDSRIKIVDKLLTSSDLEQLWDSANCYVSLHRSEGFGRTIAEALVRKLPVIATAYSGSNDLFLDDYPLLVEFNLVMINKGEYPSSTNATWAAPNIESASALMRYVFEHCETEQINKWRESGAEHVQQNFMLHSKSRPLDGWNV</sequence>
<dbReference type="EMBL" id="PVNO01000021">
    <property type="protein sequence ID" value="PRO69877.1"/>
    <property type="molecule type" value="Genomic_DNA"/>
</dbReference>
<proteinExistence type="predicted"/>
<accession>A0ABX5CQP1</accession>
<feature type="domain" description="Glycosyl transferase family 1" evidence="1">
    <location>
        <begin position="246"/>
        <end position="378"/>
    </location>
</feature>
<dbReference type="Gene3D" id="3.40.50.2000">
    <property type="entry name" value="Glycogen Phosphorylase B"/>
    <property type="match status" value="1"/>
</dbReference>
<keyword evidence="3" id="KW-1185">Reference proteome</keyword>
<dbReference type="PANTHER" id="PTHR46656">
    <property type="entry name" value="PUTATIVE-RELATED"/>
    <property type="match status" value="1"/>
</dbReference>
<organism evidence="2 3">
    <name type="scientific">Alteromonas gracilis</name>
    <dbReference type="NCBI Taxonomy" id="1479524"/>
    <lineage>
        <taxon>Bacteria</taxon>
        <taxon>Pseudomonadati</taxon>
        <taxon>Pseudomonadota</taxon>
        <taxon>Gammaproteobacteria</taxon>
        <taxon>Alteromonadales</taxon>
        <taxon>Alteromonadaceae</taxon>
        <taxon>Alteromonas/Salinimonas group</taxon>
        <taxon>Alteromonas</taxon>
    </lineage>
</organism>
<evidence type="ECO:0000313" key="2">
    <source>
        <dbReference type="EMBL" id="PRO69877.1"/>
    </source>
</evidence>
<protein>
    <recommendedName>
        <fullName evidence="1">Glycosyl transferase family 1 domain-containing protein</fullName>
    </recommendedName>
</protein>